<reference evidence="4 5" key="1">
    <citation type="submission" date="2024-08" db="EMBL/GenBank/DDBJ databases">
        <title>Two novel Cytobacillus novel species.</title>
        <authorList>
            <person name="Liu G."/>
        </authorList>
    </citation>
    <scope>NUCLEOTIDE SEQUENCE [LARGE SCALE GENOMIC DNA]</scope>
    <source>
        <strain evidence="4 5">FJAT-54145</strain>
    </source>
</reference>
<keyword evidence="2 3" id="KW-1005">Bacterial flagellum biogenesis</keyword>
<dbReference type="InterPro" id="IPR005648">
    <property type="entry name" value="FlgD"/>
</dbReference>
<comment type="function">
    <text evidence="3">Required for flagellar hook formation. May act as a scaffolding protein.</text>
</comment>
<dbReference type="Proteomes" id="UP001601059">
    <property type="component" value="Unassembled WGS sequence"/>
</dbReference>
<organism evidence="4 5">
    <name type="scientific">Cytobacillus spartinae</name>
    <dbReference type="NCBI Taxonomy" id="3299023"/>
    <lineage>
        <taxon>Bacteria</taxon>
        <taxon>Bacillati</taxon>
        <taxon>Bacillota</taxon>
        <taxon>Bacilli</taxon>
        <taxon>Bacillales</taxon>
        <taxon>Bacillaceae</taxon>
        <taxon>Cytobacillus</taxon>
    </lineage>
</organism>
<keyword evidence="4" id="KW-0966">Cell projection</keyword>
<name>A0ABW6K4J8_9BACI</name>
<evidence type="ECO:0000256" key="1">
    <source>
        <dbReference type="ARBA" id="ARBA00010577"/>
    </source>
</evidence>
<proteinExistence type="inferred from homology"/>
<evidence type="ECO:0000256" key="2">
    <source>
        <dbReference type="ARBA" id="ARBA00022795"/>
    </source>
</evidence>
<dbReference type="RefSeq" id="WP_389356980.1">
    <property type="nucleotide sequence ID" value="NZ_JBIACK010000001.1"/>
</dbReference>
<keyword evidence="5" id="KW-1185">Reference proteome</keyword>
<evidence type="ECO:0000313" key="4">
    <source>
        <dbReference type="EMBL" id="MFE8699079.1"/>
    </source>
</evidence>
<keyword evidence="4" id="KW-0282">Flagellum</keyword>
<dbReference type="Pfam" id="PF03963">
    <property type="entry name" value="FlgD"/>
    <property type="match status" value="1"/>
</dbReference>
<keyword evidence="4" id="KW-0969">Cilium</keyword>
<accession>A0ABW6K4J8</accession>
<protein>
    <recommendedName>
        <fullName evidence="3">Basal-body rod modification protein FlgD</fullName>
    </recommendedName>
</protein>
<comment type="caution">
    <text evidence="4">The sequence shown here is derived from an EMBL/GenBank/DDBJ whole genome shotgun (WGS) entry which is preliminary data.</text>
</comment>
<gene>
    <name evidence="4" type="primary">flgD</name>
    <name evidence="4" type="ORF">ACFYKX_00440</name>
</gene>
<sequence>MTNTIDSSLYLSNYQKQQRNTGSDVLGKDDFLKILMTQLQHQDPLNPMQDKDFIAQMATFTSLEQITNMGKSIDKFVQSQEDSKLISYSQFVGKEITWHKLQYSEEDPDAEPVVQEGISRVISLQFKDGNVYFKLEDGTELEPANISQINSSPTENNLIQASMLIGKSITYFNENKEEKQSVVKSVSFKDGKTLFQLDDETSITSSQITKIG</sequence>
<dbReference type="NCBIfam" id="NF007197">
    <property type="entry name" value="PRK09618.1"/>
    <property type="match status" value="1"/>
</dbReference>
<comment type="similarity">
    <text evidence="1 3">Belongs to the FlgD family.</text>
</comment>
<dbReference type="EMBL" id="JBIACK010000001">
    <property type="protein sequence ID" value="MFE8699079.1"/>
    <property type="molecule type" value="Genomic_DNA"/>
</dbReference>
<evidence type="ECO:0000256" key="3">
    <source>
        <dbReference type="RuleBase" id="RU362076"/>
    </source>
</evidence>
<evidence type="ECO:0000313" key="5">
    <source>
        <dbReference type="Proteomes" id="UP001601059"/>
    </source>
</evidence>